<gene>
    <name evidence="1" type="ORF">PEVE_00005260</name>
</gene>
<dbReference type="EMBL" id="CALNXI010001332">
    <property type="protein sequence ID" value="CAH3165219.1"/>
    <property type="molecule type" value="Genomic_DNA"/>
</dbReference>
<comment type="caution">
    <text evidence="1">The sequence shown here is derived from an EMBL/GenBank/DDBJ whole genome shotgun (WGS) entry which is preliminary data.</text>
</comment>
<sequence>MGHHKEAEYLGKVYICILLNEHQLQKRPVTGKLIVMVKIRSVDGTENSLVETLHTFLRSPHDDENAGLGCWSADPLLTKELRLIDSSDLGLFNVRRWAVTNGSDPVHQECIRFCFTQILRDELQQVAEMWNQLTASSKFENSRGPRGINQRYALKILVKSLP</sequence>
<keyword evidence="2" id="KW-1185">Reference proteome</keyword>
<organism evidence="1 2">
    <name type="scientific">Porites evermanni</name>
    <dbReference type="NCBI Taxonomy" id="104178"/>
    <lineage>
        <taxon>Eukaryota</taxon>
        <taxon>Metazoa</taxon>
        <taxon>Cnidaria</taxon>
        <taxon>Anthozoa</taxon>
        <taxon>Hexacorallia</taxon>
        <taxon>Scleractinia</taxon>
        <taxon>Fungiina</taxon>
        <taxon>Poritidae</taxon>
        <taxon>Porites</taxon>
    </lineage>
</organism>
<proteinExistence type="predicted"/>
<reference evidence="1 2" key="1">
    <citation type="submission" date="2022-05" db="EMBL/GenBank/DDBJ databases">
        <authorList>
            <consortium name="Genoscope - CEA"/>
            <person name="William W."/>
        </authorList>
    </citation>
    <scope>NUCLEOTIDE SEQUENCE [LARGE SCALE GENOMIC DNA]</scope>
</reference>
<accession>A0ABN8QK83</accession>
<evidence type="ECO:0000313" key="1">
    <source>
        <dbReference type="EMBL" id="CAH3165219.1"/>
    </source>
</evidence>
<dbReference type="Proteomes" id="UP001159427">
    <property type="component" value="Unassembled WGS sequence"/>
</dbReference>
<name>A0ABN8QK83_9CNID</name>
<evidence type="ECO:0000313" key="2">
    <source>
        <dbReference type="Proteomes" id="UP001159427"/>
    </source>
</evidence>
<protein>
    <submittedName>
        <fullName evidence="1">Uncharacterized protein</fullName>
    </submittedName>
</protein>